<dbReference type="RefSeq" id="WP_095508973.1">
    <property type="nucleotide sequence ID" value="NZ_MQWD01000001.1"/>
</dbReference>
<sequence length="121" mass="12704">MTRTLLRLEGLAALAVAVWGYALTGASWWLFVGLLFAPDLSAVGYLRGPHVGAAMYNAAHTYAVPTLLAAVAYSAGWALGLPVALVWAAHIGLDRALGYGLKLPDGFHQTHLGPIGPARRA</sequence>
<dbReference type="InterPro" id="IPR025356">
    <property type="entry name" value="DUF4260"/>
</dbReference>
<dbReference type="AlphaFoldDB" id="A0A271IWM4"/>
<dbReference type="Pfam" id="PF14079">
    <property type="entry name" value="DUF4260"/>
    <property type="match status" value="1"/>
</dbReference>
<gene>
    <name evidence="2" type="ORF">BSZ37_02195</name>
</gene>
<evidence type="ECO:0000313" key="3">
    <source>
        <dbReference type="Proteomes" id="UP000216339"/>
    </source>
</evidence>
<protein>
    <recommendedName>
        <fullName evidence="4">DUF4260 domain-containing protein</fullName>
    </recommendedName>
</protein>
<keyword evidence="1" id="KW-1133">Transmembrane helix</keyword>
<comment type="caution">
    <text evidence="2">The sequence shown here is derived from an EMBL/GenBank/DDBJ whole genome shotgun (WGS) entry which is preliminary data.</text>
</comment>
<proteinExistence type="predicted"/>
<dbReference type="OrthoDB" id="9813911at2"/>
<keyword evidence="3" id="KW-1185">Reference proteome</keyword>
<accession>A0A271IWM4</accession>
<keyword evidence="1" id="KW-0812">Transmembrane</keyword>
<feature type="transmembrane region" description="Helical" evidence="1">
    <location>
        <begin position="70"/>
        <end position="93"/>
    </location>
</feature>
<dbReference type="EMBL" id="MQWD01000001">
    <property type="protein sequence ID" value="PAP75338.1"/>
    <property type="molecule type" value="Genomic_DNA"/>
</dbReference>
<name>A0A271IWM4_9BACT</name>
<evidence type="ECO:0008006" key="4">
    <source>
        <dbReference type="Google" id="ProtNLM"/>
    </source>
</evidence>
<evidence type="ECO:0000313" key="2">
    <source>
        <dbReference type="EMBL" id="PAP75338.1"/>
    </source>
</evidence>
<keyword evidence="1" id="KW-0472">Membrane</keyword>
<evidence type="ECO:0000256" key="1">
    <source>
        <dbReference type="SAM" id="Phobius"/>
    </source>
</evidence>
<reference evidence="2 3" key="1">
    <citation type="submission" date="2016-11" db="EMBL/GenBank/DDBJ databases">
        <title>Study of marine rhodopsin-containing bacteria.</title>
        <authorList>
            <person name="Yoshizawa S."/>
            <person name="Kumagai Y."/>
            <person name="Kogure K."/>
        </authorList>
    </citation>
    <scope>NUCLEOTIDE SEQUENCE [LARGE SCALE GENOMIC DNA]</scope>
    <source>
        <strain evidence="2 3">SAORIC-28</strain>
    </source>
</reference>
<feature type="transmembrane region" description="Helical" evidence="1">
    <location>
        <begin position="12"/>
        <end position="37"/>
    </location>
</feature>
<dbReference type="Proteomes" id="UP000216339">
    <property type="component" value="Unassembled WGS sequence"/>
</dbReference>
<organism evidence="2 3">
    <name type="scientific">Rubrivirga marina</name>
    <dbReference type="NCBI Taxonomy" id="1196024"/>
    <lineage>
        <taxon>Bacteria</taxon>
        <taxon>Pseudomonadati</taxon>
        <taxon>Rhodothermota</taxon>
        <taxon>Rhodothermia</taxon>
        <taxon>Rhodothermales</taxon>
        <taxon>Rubricoccaceae</taxon>
        <taxon>Rubrivirga</taxon>
    </lineage>
</organism>